<dbReference type="PROSITE" id="PS51186">
    <property type="entry name" value="GNAT"/>
    <property type="match status" value="1"/>
</dbReference>
<dbReference type="EMBL" id="CP032405">
    <property type="protein sequence ID" value="QRF50538.1"/>
    <property type="molecule type" value="Genomic_DNA"/>
</dbReference>
<keyword evidence="1" id="KW-1133">Transmembrane helix</keyword>
<dbReference type="Proteomes" id="UP000596351">
    <property type="component" value="Chromosome"/>
</dbReference>
<accession>A0ABX7ETE6</accession>
<dbReference type="Pfam" id="PF00583">
    <property type="entry name" value="Acetyltransf_1"/>
    <property type="match status" value="1"/>
</dbReference>
<keyword evidence="1" id="KW-0812">Transmembrane</keyword>
<reference evidence="3 4" key="1">
    <citation type="submission" date="2018-09" db="EMBL/GenBank/DDBJ databases">
        <title>Rhizobium sp. MAE2-X.</title>
        <authorList>
            <person name="Lee Y."/>
            <person name="Jeon C.O."/>
        </authorList>
    </citation>
    <scope>NUCLEOTIDE SEQUENCE [LARGE SCALE GENOMIC DNA]</scope>
    <source>
        <strain evidence="3 4">MAE2-X</strain>
    </source>
</reference>
<keyword evidence="1" id="KW-0472">Membrane</keyword>
<evidence type="ECO:0000256" key="1">
    <source>
        <dbReference type="SAM" id="Phobius"/>
    </source>
</evidence>
<feature type="domain" description="N-acetyltransferase" evidence="2">
    <location>
        <begin position="17"/>
        <end position="164"/>
    </location>
</feature>
<feature type="transmembrane region" description="Helical" evidence="1">
    <location>
        <begin position="58"/>
        <end position="77"/>
    </location>
</feature>
<evidence type="ECO:0000313" key="4">
    <source>
        <dbReference type="Proteomes" id="UP000596351"/>
    </source>
</evidence>
<dbReference type="CDD" id="cd04301">
    <property type="entry name" value="NAT_SF"/>
    <property type="match status" value="1"/>
</dbReference>
<proteinExistence type="predicted"/>
<dbReference type="InterPro" id="IPR016181">
    <property type="entry name" value="Acyl_CoA_acyltransferase"/>
</dbReference>
<protein>
    <submittedName>
        <fullName evidence="3">N-acetyltransferase</fullName>
    </submittedName>
</protein>
<gene>
    <name evidence="3" type="ORF">D4A92_03265</name>
</gene>
<dbReference type="Gene3D" id="3.40.630.30">
    <property type="match status" value="1"/>
</dbReference>
<keyword evidence="4" id="KW-1185">Reference proteome</keyword>
<evidence type="ECO:0000259" key="2">
    <source>
        <dbReference type="PROSITE" id="PS51186"/>
    </source>
</evidence>
<evidence type="ECO:0000313" key="3">
    <source>
        <dbReference type="EMBL" id="QRF50538.1"/>
    </source>
</evidence>
<dbReference type="InterPro" id="IPR000182">
    <property type="entry name" value="GNAT_dom"/>
</dbReference>
<sequence>MIKDKTHRGTSLLADAASLTAASPGEARLLSLQGNASLFSQLTFPRLRPLMAELPTQWFAVGAVVAGLPVGLALGFVDDEGQAELVSLIVATALRRRGLGKRLLETWMADAVEHGALSMSVRFVDRGPRHEALCTLLVRAGWTAPVEDGLFVLGRAGPMVQAVGSWAPVSGKLTKQSLYSFDPLFLTAADEQRVKDLLALDDAAQMQGPLRLWPRLEPELCCLVRRQGELVGWVLAGPSSERWQTLSDSQTLNGTPTDPLIEYFEAFLDPSYWHTAIAVGAYFHCYRKQVELFGPQSLALYYTDTSRPRMVHLTRRRFAPIADRVDTIFRSCGPSSVYPAHD</sequence>
<name>A0ABX7ETE6_9HYPH</name>
<dbReference type="SUPFAM" id="SSF55729">
    <property type="entry name" value="Acyl-CoA N-acyltransferases (Nat)"/>
    <property type="match status" value="1"/>
</dbReference>
<organism evidence="3 4">
    <name type="scientific">Rhizobium rosettiformans</name>
    <dbReference type="NCBI Taxonomy" id="1368430"/>
    <lineage>
        <taxon>Bacteria</taxon>
        <taxon>Pseudomonadati</taxon>
        <taxon>Pseudomonadota</taxon>
        <taxon>Alphaproteobacteria</taxon>
        <taxon>Hyphomicrobiales</taxon>
        <taxon>Rhizobiaceae</taxon>
        <taxon>Rhizobium/Agrobacterium group</taxon>
        <taxon>Rhizobium</taxon>
    </lineage>
</organism>